<evidence type="ECO:0000313" key="2">
    <source>
        <dbReference type="Proteomes" id="UP000660339"/>
    </source>
</evidence>
<gene>
    <name evidence="1" type="ORF">Cme02nite_50620</name>
</gene>
<protein>
    <submittedName>
        <fullName evidence="1">Uncharacterized protein</fullName>
    </submittedName>
</protein>
<dbReference type="EMBL" id="BONJ01000028">
    <property type="protein sequence ID" value="GIG16730.1"/>
    <property type="molecule type" value="Genomic_DNA"/>
</dbReference>
<dbReference type="Proteomes" id="UP000660339">
    <property type="component" value="Unassembled WGS sequence"/>
</dbReference>
<organism evidence="1 2">
    <name type="scientific">Catellatospora methionotrophica</name>
    <dbReference type="NCBI Taxonomy" id="121620"/>
    <lineage>
        <taxon>Bacteria</taxon>
        <taxon>Bacillati</taxon>
        <taxon>Actinomycetota</taxon>
        <taxon>Actinomycetes</taxon>
        <taxon>Micromonosporales</taxon>
        <taxon>Micromonosporaceae</taxon>
        <taxon>Catellatospora</taxon>
    </lineage>
</organism>
<evidence type="ECO:0000313" key="1">
    <source>
        <dbReference type="EMBL" id="GIG16730.1"/>
    </source>
</evidence>
<proteinExistence type="predicted"/>
<comment type="caution">
    <text evidence="1">The sequence shown here is derived from an EMBL/GenBank/DDBJ whole genome shotgun (WGS) entry which is preliminary data.</text>
</comment>
<sequence length="335" mass="36719">MTVAHTLPYVVQRHYNAYAYLALPLCAALAEPGGADWFDSGFVQLHAYRLTTRPEEVHLDLVDAFAYQRFLPTETVPAAAARAITDAAGFVREHLAVGRRVVLFTEDSALTGQPGARFREYLFVGHAGDRLTAVGFDARRRFTTVEFTAEQVRDAFRAGLRLQEQAGGPVPVTAYAQLLSARAEPPRPPRADLAAQVTAYALGTAPPGFDPRQGWWWFDRALDLSPGTAVSYGTDVYALLGEHLRGHLDAGLPLNYPMFHLLAEHKRLLLARLSRLTADPGVLAGYRALAGEVDLLRMKIMLSRERRKVLLTGPDVDGLVGLGPRERELVLAAVG</sequence>
<keyword evidence="2" id="KW-1185">Reference proteome</keyword>
<accession>A0A8J3LDX9</accession>
<name>A0A8J3LDX9_9ACTN</name>
<reference evidence="1" key="1">
    <citation type="submission" date="2021-01" db="EMBL/GenBank/DDBJ databases">
        <title>Whole genome shotgun sequence of Catellatospora methionotrophica NBRC 14553.</title>
        <authorList>
            <person name="Komaki H."/>
            <person name="Tamura T."/>
        </authorList>
    </citation>
    <scope>NUCLEOTIDE SEQUENCE</scope>
    <source>
        <strain evidence="1">NBRC 14553</strain>
    </source>
</reference>
<dbReference type="RefSeq" id="WP_166379098.1">
    <property type="nucleotide sequence ID" value="NZ_BAAATT010000005.1"/>
</dbReference>
<dbReference type="AlphaFoldDB" id="A0A8J3LDX9"/>